<dbReference type="PANTHER" id="PTHR30460">
    <property type="entry name" value="MODERATE CONDUCTANCE MECHANOSENSITIVE CHANNEL YBIO"/>
    <property type="match status" value="1"/>
</dbReference>
<dbReference type="InterPro" id="IPR023408">
    <property type="entry name" value="MscS_beta-dom_sf"/>
</dbReference>
<dbReference type="Pfam" id="PF21088">
    <property type="entry name" value="MS_channel_1st"/>
    <property type="match status" value="1"/>
</dbReference>
<evidence type="ECO:0000259" key="10">
    <source>
        <dbReference type="Pfam" id="PF21088"/>
    </source>
</evidence>
<evidence type="ECO:0000256" key="2">
    <source>
        <dbReference type="ARBA" id="ARBA00008017"/>
    </source>
</evidence>
<keyword evidence="5 7" id="KW-1133">Transmembrane helix</keyword>
<evidence type="ECO:0000256" key="6">
    <source>
        <dbReference type="ARBA" id="ARBA00023136"/>
    </source>
</evidence>
<feature type="domain" description="Mechanosensitive ion channel MscS C-terminal" evidence="9">
    <location>
        <begin position="187"/>
        <end position="270"/>
    </location>
</feature>
<dbReference type="InterPro" id="IPR049278">
    <property type="entry name" value="MS_channel_C"/>
</dbReference>
<gene>
    <name evidence="11" type="ORF">ENS41_04130</name>
</gene>
<dbReference type="SUPFAM" id="SSF50182">
    <property type="entry name" value="Sm-like ribonucleoproteins"/>
    <property type="match status" value="1"/>
</dbReference>
<sequence>MFWRALGAELKEQFLTPDKLVHYARVCVNLALIVGAAWFANWLIGRVVRRLLRRGGLANEARARTLLPLIRSIVGYAVLFGALVLALRALGVDYTAILAGAGVVGLAVGFGAQTLVRDFISGFFLLYEGLIAAGDYIVLGDIAGEVERIGLRVTHVRAFDGALHIIPNGELTRFGNMNRGFMRAIVTVDIAYEQEPGKGLEVAGRAAADWYRERSEVALEPPQVQGIVNFGASGLTIRVVCKVKPLQHWQAERELRLRLKREFDTFGVEIPSPRQTVYLRQ</sequence>
<dbReference type="PANTHER" id="PTHR30460:SF0">
    <property type="entry name" value="MODERATE CONDUCTANCE MECHANOSENSITIVE CHANNEL YBIO"/>
    <property type="match status" value="1"/>
</dbReference>
<protein>
    <submittedName>
        <fullName evidence="11">Mechanosensitive ion channel family protein</fullName>
    </submittedName>
</protein>
<dbReference type="SUPFAM" id="SSF82861">
    <property type="entry name" value="Mechanosensitive channel protein MscS (YggB), transmembrane region"/>
    <property type="match status" value="1"/>
</dbReference>
<feature type="domain" description="Mechanosensitive ion channel MscS" evidence="8">
    <location>
        <begin position="114"/>
        <end position="178"/>
    </location>
</feature>
<evidence type="ECO:0000313" key="11">
    <source>
        <dbReference type="EMBL" id="HGK28122.1"/>
    </source>
</evidence>
<comment type="caution">
    <text evidence="11">The sequence shown here is derived from an EMBL/GenBank/DDBJ whole genome shotgun (WGS) entry which is preliminary data.</text>
</comment>
<keyword evidence="6 7" id="KW-0472">Membrane</keyword>
<proteinExistence type="inferred from homology"/>
<dbReference type="SUPFAM" id="SSF82689">
    <property type="entry name" value="Mechanosensitive channel protein MscS (YggB), C-terminal domain"/>
    <property type="match status" value="1"/>
</dbReference>
<dbReference type="FunFam" id="2.30.30.60:FF:000001">
    <property type="entry name" value="MscS Mechanosensitive ion channel"/>
    <property type="match status" value="1"/>
</dbReference>
<dbReference type="EMBL" id="DSUT01000084">
    <property type="protein sequence ID" value="HGK28122.1"/>
    <property type="molecule type" value="Genomic_DNA"/>
</dbReference>
<dbReference type="AlphaFoldDB" id="A0A7C4GGW5"/>
<reference evidence="11" key="1">
    <citation type="journal article" date="2020" name="mSystems">
        <title>Genome- and Community-Level Interaction Insights into Carbon Utilization and Element Cycling Functions of Hydrothermarchaeota in Hydrothermal Sediment.</title>
        <authorList>
            <person name="Zhou Z."/>
            <person name="Liu Y."/>
            <person name="Xu W."/>
            <person name="Pan J."/>
            <person name="Luo Z.H."/>
            <person name="Li M."/>
        </authorList>
    </citation>
    <scope>NUCLEOTIDE SEQUENCE [LARGE SCALE GENOMIC DNA]</scope>
    <source>
        <strain evidence="11">SpSt-488</strain>
    </source>
</reference>
<accession>A0A7C4GGW5</accession>
<keyword evidence="3" id="KW-1003">Cell membrane</keyword>
<dbReference type="InterPro" id="IPR049142">
    <property type="entry name" value="MS_channel_1st"/>
</dbReference>
<evidence type="ECO:0000256" key="3">
    <source>
        <dbReference type="ARBA" id="ARBA00022475"/>
    </source>
</evidence>
<evidence type="ECO:0000256" key="1">
    <source>
        <dbReference type="ARBA" id="ARBA00004651"/>
    </source>
</evidence>
<feature type="transmembrane region" description="Helical" evidence="7">
    <location>
        <begin position="65"/>
        <end position="90"/>
    </location>
</feature>
<dbReference type="Pfam" id="PF00924">
    <property type="entry name" value="MS_channel_2nd"/>
    <property type="match status" value="1"/>
</dbReference>
<comment type="subcellular location">
    <subcellularLocation>
        <location evidence="1">Cell membrane</location>
        <topology evidence="1">Multi-pass membrane protein</topology>
    </subcellularLocation>
</comment>
<dbReference type="InterPro" id="IPR045276">
    <property type="entry name" value="YbiO_bact"/>
</dbReference>
<name>A0A7C4GGW5_UNCW3</name>
<evidence type="ECO:0000256" key="5">
    <source>
        <dbReference type="ARBA" id="ARBA00022989"/>
    </source>
</evidence>
<dbReference type="InterPro" id="IPR011014">
    <property type="entry name" value="MscS_channel_TM-2"/>
</dbReference>
<dbReference type="InterPro" id="IPR010920">
    <property type="entry name" value="LSM_dom_sf"/>
</dbReference>
<dbReference type="Gene3D" id="3.30.70.100">
    <property type="match status" value="1"/>
</dbReference>
<dbReference type="InterPro" id="IPR006685">
    <property type="entry name" value="MscS_channel_2nd"/>
</dbReference>
<comment type="similarity">
    <text evidence="2">Belongs to the MscS (TC 1.A.23) family.</text>
</comment>
<feature type="transmembrane region" description="Helical" evidence="7">
    <location>
        <begin position="96"/>
        <end position="116"/>
    </location>
</feature>
<evidence type="ECO:0000256" key="7">
    <source>
        <dbReference type="SAM" id="Phobius"/>
    </source>
</evidence>
<feature type="domain" description="Mechanosensitive ion channel transmembrane helices 2/3" evidence="10">
    <location>
        <begin position="76"/>
        <end position="113"/>
    </location>
</feature>
<evidence type="ECO:0000259" key="9">
    <source>
        <dbReference type="Pfam" id="PF21082"/>
    </source>
</evidence>
<organism evidence="11">
    <name type="scientific">candidate division WOR-3 bacterium</name>
    <dbReference type="NCBI Taxonomy" id="2052148"/>
    <lineage>
        <taxon>Bacteria</taxon>
        <taxon>Bacteria division WOR-3</taxon>
    </lineage>
</organism>
<feature type="transmembrane region" description="Helical" evidence="7">
    <location>
        <begin position="20"/>
        <end position="44"/>
    </location>
</feature>
<evidence type="ECO:0000256" key="4">
    <source>
        <dbReference type="ARBA" id="ARBA00022692"/>
    </source>
</evidence>
<dbReference type="InterPro" id="IPR011066">
    <property type="entry name" value="MscS_channel_C_sf"/>
</dbReference>
<dbReference type="Gene3D" id="2.30.30.60">
    <property type="match status" value="1"/>
</dbReference>
<dbReference type="Gene3D" id="1.10.287.1260">
    <property type="match status" value="1"/>
</dbReference>
<evidence type="ECO:0000259" key="8">
    <source>
        <dbReference type="Pfam" id="PF00924"/>
    </source>
</evidence>
<dbReference type="GO" id="GO:0008381">
    <property type="term" value="F:mechanosensitive monoatomic ion channel activity"/>
    <property type="evidence" value="ECO:0007669"/>
    <property type="project" value="InterPro"/>
</dbReference>
<keyword evidence="4 7" id="KW-0812">Transmembrane</keyword>
<dbReference type="Pfam" id="PF21082">
    <property type="entry name" value="MS_channel_3rd"/>
    <property type="match status" value="1"/>
</dbReference>
<dbReference type="GO" id="GO:0005886">
    <property type="term" value="C:plasma membrane"/>
    <property type="evidence" value="ECO:0007669"/>
    <property type="project" value="UniProtKB-SubCell"/>
</dbReference>